<dbReference type="Gene3D" id="2.60.120.260">
    <property type="entry name" value="Galactose-binding domain-like"/>
    <property type="match status" value="3"/>
</dbReference>
<dbReference type="InterPro" id="IPR041233">
    <property type="entry name" value="Melibiase_C"/>
</dbReference>
<dbReference type="SUPFAM" id="SSF51445">
    <property type="entry name" value="(Trans)glycosidases"/>
    <property type="match status" value="1"/>
</dbReference>
<dbReference type="SUPFAM" id="SSF49785">
    <property type="entry name" value="Galactose-binding domain-like"/>
    <property type="match status" value="3"/>
</dbReference>
<dbReference type="CDD" id="cd04081">
    <property type="entry name" value="CBM35_galactosidase-like"/>
    <property type="match status" value="3"/>
</dbReference>
<evidence type="ECO:0000256" key="3">
    <source>
        <dbReference type="ARBA" id="ARBA00022801"/>
    </source>
</evidence>
<evidence type="ECO:0000259" key="6">
    <source>
        <dbReference type="PROSITE" id="PS51175"/>
    </source>
</evidence>
<dbReference type="InterPro" id="IPR006584">
    <property type="entry name" value="Cellulose-bd_IV"/>
</dbReference>
<name>A0ABS3W4K5_9BACL</name>
<keyword evidence="4" id="KW-0326">Glycosidase</keyword>
<dbReference type="Gene3D" id="2.60.40.1180">
    <property type="entry name" value="Golgi alpha-mannosidase II"/>
    <property type="match status" value="1"/>
</dbReference>
<dbReference type="Pfam" id="PF17801">
    <property type="entry name" value="Melibiase_C"/>
    <property type="match status" value="1"/>
</dbReference>
<keyword evidence="8" id="KW-1185">Reference proteome</keyword>
<dbReference type="PANTHER" id="PTHR11452:SF75">
    <property type="entry name" value="ALPHA-GALACTOSIDASE MEL1"/>
    <property type="match status" value="1"/>
</dbReference>
<feature type="domain" description="CBM6" evidence="6">
    <location>
        <begin position="306"/>
        <end position="428"/>
    </location>
</feature>
<dbReference type="RefSeq" id="WP_208846270.1">
    <property type="nucleotide sequence ID" value="NZ_JAGGDJ010000002.1"/>
</dbReference>
<keyword evidence="3" id="KW-0378">Hydrolase</keyword>
<evidence type="ECO:0000313" key="7">
    <source>
        <dbReference type="EMBL" id="MBO7743219.1"/>
    </source>
</evidence>
<organism evidence="7 8">
    <name type="scientific">Paenibacillus artemisiicola</name>
    <dbReference type="NCBI Taxonomy" id="1172618"/>
    <lineage>
        <taxon>Bacteria</taxon>
        <taxon>Bacillati</taxon>
        <taxon>Bacillota</taxon>
        <taxon>Bacilli</taxon>
        <taxon>Bacillales</taxon>
        <taxon>Paenibacillaceae</taxon>
        <taxon>Paenibacillus</taxon>
    </lineage>
</organism>
<evidence type="ECO:0000256" key="2">
    <source>
        <dbReference type="ARBA" id="ARBA00022729"/>
    </source>
</evidence>
<dbReference type="EMBL" id="JAGGDJ010000002">
    <property type="protein sequence ID" value="MBO7743219.1"/>
    <property type="molecule type" value="Genomic_DNA"/>
</dbReference>
<dbReference type="InterPro" id="IPR008979">
    <property type="entry name" value="Galactose-bd-like_sf"/>
</dbReference>
<reference evidence="7 8" key="1">
    <citation type="submission" date="2021-03" db="EMBL/GenBank/DDBJ databases">
        <title>Paenibacillus artemisicola MWE-103 whole genome sequence.</title>
        <authorList>
            <person name="Ham Y.J."/>
        </authorList>
    </citation>
    <scope>NUCLEOTIDE SEQUENCE [LARGE SCALE GENOMIC DNA]</scope>
    <source>
        <strain evidence="7 8">MWE-103</strain>
    </source>
</reference>
<dbReference type="InterPro" id="IPR005084">
    <property type="entry name" value="CBM6"/>
</dbReference>
<feature type="signal peptide" evidence="5">
    <location>
        <begin position="1"/>
        <end position="22"/>
    </location>
</feature>
<sequence length="1117" mass="117801">MMRTLSKIAAVLLAASCIGYGAGSLPTLKADPSVPDGAQQTALTAEAAADEPIASYEAEAPGNPLTGNASAADCAACSGGKKVGGLYQGSSMRFADVEAPEAGQYDVSFAYISGDPRGADIRVNGGAPEHYDFAKTADWDTLGAKTIRMTLKQGANTIDISDGGGYSPDIDKLDVKPANDGFEAEDPGNALTGNAAVSDCGGCSGGKKVGNLYQGASLRFNHVTVPEAGAYTMTVSYISGDPRSADISVNGGEARHVDFEKTADWNTVGSQSLTVTLNQGENDVLFSDGGQYSPDIDRIALAPLASGYEAEAPANALTGNAKVAECGGCSGGKKVGNVYQGASLQFNGIEVPAAGSYTVTVHYISGDARAADVSVNGGAAQNILFPATADWNTTGAYAFTAQLKAGENAILFSDGGGYAPDFDKLVVTADDGSAVQPCERAAETTAQPGASVASKTVQAIAVKQSAGTVVADNGKYAITVDLKTGMASYAWQGKTVAKGVYSKFGDLASSCYGTHTFAMADVKPIKDGFGKGISFKIVNKQDGQPDLTQVYQIYAGETFFLTRTDAQGAAPIATNRFAPVVTNTAGGIDAGVANDGRVLAVPYDNDMWIRSQGVPINSSDTSYEVSAVYDNASRSGLVVGSVTHDTWKTGIRFAGGDNKLNALEVYGGASSAKTHDSQPHGTVTGTLVQSPTAFVGYYDDYRAGMEAYGRANAVIAPPLAFGKRVPKGVPVGWNSWAAFESRLTFQDVIDTSNFIKSSLQKQGLNNDGTTYVNMDSYWDNLSDAQLKDAVATIKRNGQKAGIYWGPFVYWGDNMDQPVEGSTTYKYGDIILRDKAGKPLPKLDGAYAIDPTHPGAKQRMDYYLNKFKQLGFEYIKLDFLTHGALEGKHNDPNVLTGTQAYNQGMAYVDKLVADQMFISESIAPLFPSQYAHSRRIATDTFGSISDTEFELNALTYGWWQNGTIYHYTDPDHMALTRAGSLEEARSRVNSAVISGTVFLNSDDVHDARAQEYMKALLTNKAVLALAKKGEAFRPVEGNTGARAADAFVLKDKDAYYLAVFNYDKTAAAKTIDLARAALKGAAAYKATDLWANAASTVSGQLTVQLGAAESKLFKLEPK</sequence>
<evidence type="ECO:0000256" key="4">
    <source>
        <dbReference type="ARBA" id="ARBA00023295"/>
    </source>
</evidence>
<protein>
    <submittedName>
        <fullName evidence="7">Carbohydrate-binding protein</fullName>
    </submittedName>
</protein>
<accession>A0ABS3W4K5</accession>
<dbReference type="Pfam" id="PF03422">
    <property type="entry name" value="CBM_6"/>
    <property type="match status" value="3"/>
</dbReference>
<gene>
    <name evidence="7" type="ORF">I8J29_03365</name>
</gene>
<feature type="chain" id="PRO_5045800968" evidence="5">
    <location>
        <begin position="23"/>
        <end position="1117"/>
    </location>
</feature>
<evidence type="ECO:0000313" key="8">
    <source>
        <dbReference type="Proteomes" id="UP000670947"/>
    </source>
</evidence>
<dbReference type="PROSITE" id="PS51175">
    <property type="entry name" value="CBM6"/>
    <property type="match status" value="3"/>
</dbReference>
<proteinExistence type="inferred from homology"/>
<dbReference type="PANTHER" id="PTHR11452">
    <property type="entry name" value="ALPHA-GALACTOSIDASE/ALPHA-N-ACETYLGALACTOSAMINIDASE"/>
    <property type="match status" value="1"/>
</dbReference>
<dbReference type="SUPFAM" id="SSF51011">
    <property type="entry name" value="Glycosyl hydrolase domain"/>
    <property type="match status" value="1"/>
</dbReference>
<dbReference type="InterPro" id="IPR002241">
    <property type="entry name" value="Glyco_hydro_27"/>
</dbReference>
<keyword evidence="2 5" id="KW-0732">Signal</keyword>
<evidence type="ECO:0000256" key="1">
    <source>
        <dbReference type="ARBA" id="ARBA00009743"/>
    </source>
</evidence>
<dbReference type="Gene3D" id="3.20.20.70">
    <property type="entry name" value="Aldolase class I"/>
    <property type="match status" value="1"/>
</dbReference>
<feature type="domain" description="CBM6" evidence="6">
    <location>
        <begin position="180"/>
        <end position="302"/>
    </location>
</feature>
<dbReference type="InterPro" id="IPR017853">
    <property type="entry name" value="GH"/>
</dbReference>
<dbReference type="InterPro" id="IPR013780">
    <property type="entry name" value="Glyco_hydro_b"/>
</dbReference>
<dbReference type="InterPro" id="IPR013785">
    <property type="entry name" value="Aldolase_TIM"/>
</dbReference>
<comment type="caution">
    <text evidence="7">The sequence shown here is derived from an EMBL/GenBank/DDBJ whole genome shotgun (WGS) entry which is preliminary data.</text>
</comment>
<dbReference type="Proteomes" id="UP000670947">
    <property type="component" value="Unassembled WGS sequence"/>
</dbReference>
<evidence type="ECO:0000256" key="5">
    <source>
        <dbReference type="SAM" id="SignalP"/>
    </source>
</evidence>
<feature type="domain" description="CBM6" evidence="6">
    <location>
        <begin position="54"/>
        <end position="176"/>
    </location>
</feature>
<comment type="similarity">
    <text evidence="1">Belongs to the glycosyl hydrolase 27 family.</text>
</comment>
<dbReference type="SMART" id="SM00606">
    <property type="entry name" value="CBD_IV"/>
    <property type="match status" value="1"/>
</dbReference>